<feature type="compositionally biased region" description="Polar residues" evidence="1">
    <location>
        <begin position="154"/>
        <end position="165"/>
    </location>
</feature>
<dbReference type="Pfam" id="PF12757">
    <property type="entry name" value="Eisosome1"/>
    <property type="match status" value="1"/>
</dbReference>
<dbReference type="STRING" id="655819.J4W014"/>
<feature type="compositionally biased region" description="Polar residues" evidence="1">
    <location>
        <begin position="103"/>
        <end position="118"/>
    </location>
</feature>
<feature type="region of interest" description="Disordered" evidence="1">
    <location>
        <begin position="807"/>
        <end position="865"/>
    </location>
</feature>
<dbReference type="GO" id="GO:0070941">
    <property type="term" value="P:eisosome assembly"/>
    <property type="evidence" value="ECO:0007669"/>
    <property type="project" value="TreeGrafter"/>
</dbReference>
<dbReference type="AlphaFoldDB" id="J4W014"/>
<name>J4W014_BEAB2</name>
<sequence>MPKPAQVSNAGRLKYADPKDLPSFPSTGLSENGAAASAAATLGWANQKSPEPWRPDKAPSASAAAVLAKDYKSSPIWEPSSSTGASKAALLAVGSATAALKQAPSTPTKSPHDNWGNSAATQAFHASRPDSATTSSLAGGDTAATQAFHTNRASTIQPSAQSSPDKSIEQRSLAAAKGAMASSRLDSARPASTHKEHSTLEASAAASALNGAALAHRKSLMTHKPTIDEVGASPITNMNRNMFTSHPPVKMETDEERIHNTAVQMARKMYQHQQKMLDQTKDAQKDQEGTPFAGTYLNLQDAAYKQAQERLAKLHDEHQQNREAQEYYGNSSSPRRKFSMSQRLRRRANSDPEPDDKVRSESIRQQMSMFSTKLSQVDTEKRAKDREALLAAAQRNVKARLQGMDEKVYNETGKRHSTMFTGWEMKAQQAAQSRSDTRTQNHGKIDIGGGKFMTQEEVNAIAAKRLQPVLDDINEKAEAERERLATLKAEEDARREEQERIKAEERAEKEEAKKAKEQEKAEEKARRAEEKHEAKARKEEEKLEAKARKDEEKARKAEEKAEEQRVKEEKRKSKLGGGAAVAPTTGEDTETAPDTRPSHDAQPSAAAEEDDSDDLLDTDNEHEAHPGGVVGGASSSHAVESTDERAPRKSAEGSSSSQKSKSGVKSWIKKRFSTSRSKNETAAEKDHGEKRRSFFGGAHKAKAAASASNNNASNTSLGRRSSSIRDVALAGRSGEQPDEDTADVTTETAAEKLKSADEKPVEKTEPIVETPAVKDTEEIHKFPALEIEEPEANKAASSAAVAAAHTLPRVATTAETADSRGVSPVTTPYEDAEERSRTLELPKPLEDPRRRSSSIARDSRFKEEM</sequence>
<feature type="compositionally biased region" description="Polar residues" evidence="1">
    <location>
        <begin position="363"/>
        <end position="377"/>
    </location>
</feature>
<feature type="region of interest" description="Disordered" evidence="1">
    <location>
        <begin position="97"/>
        <end position="118"/>
    </location>
</feature>
<feature type="compositionally biased region" description="Basic and acidic residues" evidence="1">
    <location>
        <begin position="834"/>
        <end position="850"/>
    </location>
</feature>
<dbReference type="GeneID" id="19890201"/>
<evidence type="ECO:0008006" key="4">
    <source>
        <dbReference type="Google" id="ProtNLM"/>
    </source>
</evidence>
<dbReference type="PANTHER" id="PTHR28298">
    <property type="entry name" value="EISOSOME PROTEIN 1"/>
    <property type="match status" value="1"/>
</dbReference>
<feature type="compositionally biased region" description="Basic and acidic residues" evidence="1">
    <location>
        <begin position="640"/>
        <end position="651"/>
    </location>
</feature>
<dbReference type="InterPro" id="IPR024527">
    <property type="entry name" value="Eisosome1"/>
</dbReference>
<feature type="compositionally biased region" description="Acidic residues" evidence="1">
    <location>
        <begin position="607"/>
        <end position="618"/>
    </location>
</feature>
<reference evidence="2 3" key="1">
    <citation type="journal article" date="2012" name="Sci. Rep.">
        <title>Genomic perspectives on the evolution of fungal entomopathogenicity in Beauveria bassiana.</title>
        <authorList>
            <person name="Xiao G."/>
            <person name="Ying S.H."/>
            <person name="Zheng P."/>
            <person name="Wang Z.L."/>
            <person name="Zhang S."/>
            <person name="Xie X.Q."/>
            <person name="Shang Y."/>
            <person name="St Leger R.J."/>
            <person name="Zhao G.P."/>
            <person name="Wang C."/>
            <person name="Feng M.G."/>
        </authorList>
    </citation>
    <scope>NUCLEOTIDE SEQUENCE [LARGE SCALE GENOMIC DNA]</scope>
    <source>
        <strain evidence="2 3">ARSEF 2860</strain>
    </source>
</reference>
<feature type="region of interest" description="Disordered" evidence="1">
    <location>
        <begin position="484"/>
        <end position="775"/>
    </location>
</feature>
<accession>J4W014</accession>
<dbReference type="OrthoDB" id="4070583at2759"/>
<dbReference type="InParanoid" id="J4W014"/>
<protein>
    <recommendedName>
        <fullName evidence="4">Eisosome protein 1</fullName>
    </recommendedName>
</protein>
<dbReference type="PANTHER" id="PTHR28298:SF1">
    <property type="entry name" value="EISOSOME PROTEIN 1"/>
    <property type="match status" value="1"/>
</dbReference>
<feature type="compositionally biased region" description="Low complexity" evidence="1">
    <location>
        <begin position="652"/>
        <end position="666"/>
    </location>
</feature>
<feature type="compositionally biased region" description="Basic and acidic residues" evidence="1">
    <location>
        <begin position="484"/>
        <end position="571"/>
    </location>
</feature>
<feature type="compositionally biased region" description="Basic residues" evidence="1">
    <location>
        <begin position="334"/>
        <end position="347"/>
    </location>
</feature>
<dbReference type="EMBL" id="JH725172">
    <property type="protein sequence ID" value="EJP63865.1"/>
    <property type="molecule type" value="Genomic_DNA"/>
</dbReference>
<organism evidence="2 3">
    <name type="scientific">Beauveria bassiana (strain ARSEF 2860)</name>
    <name type="common">White muscardine disease fungus</name>
    <name type="synonym">Tritirachium shiotae</name>
    <dbReference type="NCBI Taxonomy" id="655819"/>
    <lineage>
        <taxon>Eukaryota</taxon>
        <taxon>Fungi</taxon>
        <taxon>Dikarya</taxon>
        <taxon>Ascomycota</taxon>
        <taxon>Pezizomycotina</taxon>
        <taxon>Sordariomycetes</taxon>
        <taxon>Hypocreomycetidae</taxon>
        <taxon>Hypocreales</taxon>
        <taxon>Cordycipitaceae</taxon>
        <taxon>Beauveria</taxon>
    </lineage>
</organism>
<dbReference type="HOGENOM" id="CLU_009741_0_0_1"/>
<dbReference type="RefSeq" id="XP_008600508.1">
    <property type="nucleotide sequence ID" value="XM_008602286.1"/>
</dbReference>
<dbReference type="Proteomes" id="UP000002762">
    <property type="component" value="Unassembled WGS sequence"/>
</dbReference>
<feature type="region of interest" description="Disordered" evidence="1">
    <location>
        <begin position="1"/>
        <end position="65"/>
    </location>
</feature>
<feature type="compositionally biased region" description="Basic and acidic residues" evidence="1">
    <location>
        <begin position="677"/>
        <end position="692"/>
    </location>
</feature>
<evidence type="ECO:0000313" key="3">
    <source>
        <dbReference type="Proteomes" id="UP000002762"/>
    </source>
</evidence>
<evidence type="ECO:0000313" key="2">
    <source>
        <dbReference type="EMBL" id="EJP63865.1"/>
    </source>
</evidence>
<keyword evidence="3" id="KW-1185">Reference proteome</keyword>
<feature type="region of interest" description="Disordered" evidence="1">
    <location>
        <begin position="154"/>
        <end position="197"/>
    </location>
</feature>
<feature type="compositionally biased region" description="Low complexity" evidence="1">
    <location>
        <begin position="703"/>
        <end position="714"/>
    </location>
</feature>
<evidence type="ECO:0000256" key="1">
    <source>
        <dbReference type="SAM" id="MobiDB-lite"/>
    </source>
</evidence>
<feature type="region of interest" description="Disordered" evidence="1">
    <location>
        <begin position="317"/>
        <end position="379"/>
    </location>
</feature>
<feature type="compositionally biased region" description="Basic and acidic residues" evidence="1">
    <location>
        <begin position="749"/>
        <end position="775"/>
    </location>
</feature>
<proteinExistence type="predicted"/>
<gene>
    <name evidence="2" type="ORF">BBA_07189</name>
</gene>